<feature type="domain" description="Carboxyltransferase" evidence="4">
    <location>
        <begin position="25"/>
        <end position="300"/>
    </location>
</feature>
<dbReference type="SMART" id="SM00797">
    <property type="entry name" value="AHS2"/>
    <property type="match status" value="1"/>
</dbReference>
<dbReference type="InterPro" id="IPR029000">
    <property type="entry name" value="Cyclophilin-like_dom_sf"/>
</dbReference>
<keyword evidence="3" id="KW-0067">ATP-binding</keyword>
<sequence length="340" mass="36320">MTRLFVRNIGPLATIQDLGRTGVIAKGLSRGGAADPVAHVEGSALLNQSTDNASLEMAGFGGTFEAQGTVYIALTGAPMSASIDGRPIKWNSSHKLNDGETLSIGSALSGTYGYLHVGGGFQTPCFLGSRSAHLTAGIGKRVETGENLPVGSYNAEGFISSTLDSDRRFGGGKVRILPSVHTALFSEEERQRFTQTSFTRSINSNRQGAELVYDGEGFTTKSALSILSEPMFAGDIQMTGAGKPFVLLPECQTTGGYPRIGMVLPDDLPTIAQAPVGTELRFRFIDYEEAKQVHRPVDVLYKSLRSKVRPLLRDPNDIKDLLGYQLISGAITGWDTENGG</sequence>
<protein>
    <submittedName>
        <fullName evidence="5">Urea amidolyase</fullName>
    </submittedName>
</protein>
<evidence type="ECO:0000256" key="1">
    <source>
        <dbReference type="ARBA" id="ARBA00022741"/>
    </source>
</evidence>
<dbReference type="PANTHER" id="PTHR43309:SF5">
    <property type="entry name" value="5-OXOPROLINASE SUBUNIT C"/>
    <property type="match status" value="1"/>
</dbReference>
<dbReference type="Proteomes" id="UP001208041">
    <property type="component" value="Unassembled WGS sequence"/>
</dbReference>
<keyword evidence="2" id="KW-0378">Hydrolase</keyword>
<dbReference type="RefSeq" id="WP_263953945.1">
    <property type="nucleotide sequence ID" value="NZ_JAOYFC010000002.1"/>
</dbReference>
<dbReference type="PANTHER" id="PTHR43309">
    <property type="entry name" value="5-OXOPROLINASE SUBUNIT C"/>
    <property type="match status" value="1"/>
</dbReference>
<evidence type="ECO:0000313" key="5">
    <source>
        <dbReference type="EMBL" id="MCV6825117.1"/>
    </source>
</evidence>
<comment type="caution">
    <text evidence="5">The sequence shown here is derived from an EMBL/GenBank/DDBJ whole genome shotgun (WGS) entry which is preliminary data.</text>
</comment>
<gene>
    <name evidence="5" type="ORF">OH136_11180</name>
</gene>
<keyword evidence="6" id="KW-1185">Reference proteome</keyword>
<dbReference type="AlphaFoldDB" id="A0AAE3LR27"/>
<dbReference type="GO" id="GO:0016787">
    <property type="term" value="F:hydrolase activity"/>
    <property type="evidence" value="ECO:0007669"/>
    <property type="project" value="UniProtKB-KW"/>
</dbReference>
<dbReference type="InterPro" id="IPR003778">
    <property type="entry name" value="CT_A_B"/>
</dbReference>
<dbReference type="InterPro" id="IPR052708">
    <property type="entry name" value="PxpC"/>
</dbReference>
<proteinExistence type="predicted"/>
<evidence type="ECO:0000259" key="4">
    <source>
        <dbReference type="SMART" id="SM00797"/>
    </source>
</evidence>
<dbReference type="GO" id="GO:0005524">
    <property type="term" value="F:ATP binding"/>
    <property type="evidence" value="ECO:0007669"/>
    <property type="project" value="UniProtKB-KW"/>
</dbReference>
<dbReference type="Pfam" id="PF02626">
    <property type="entry name" value="CT_A_B"/>
    <property type="match status" value="1"/>
</dbReference>
<reference evidence="5" key="1">
    <citation type="submission" date="2022-10" db="EMBL/GenBank/DDBJ databases">
        <authorList>
            <person name="Yue Y."/>
        </authorList>
    </citation>
    <scope>NUCLEOTIDE SEQUENCE</scope>
    <source>
        <strain evidence="5">Z654</strain>
    </source>
</reference>
<accession>A0AAE3LR27</accession>
<keyword evidence="1" id="KW-0547">Nucleotide-binding</keyword>
<dbReference type="EMBL" id="JAOYFC010000002">
    <property type="protein sequence ID" value="MCV6825117.1"/>
    <property type="molecule type" value="Genomic_DNA"/>
</dbReference>
<evidence type="ECO:0000256" key="3">
    <source>
        <dbReference type="ARBA" id="ARBA00022840"/>
    </source>
</evidence>
<evidence type="ECO:0000313" key="6">
    <source>
        <dbReference type="Proteomes" id="UP001208041"/>
    </source>
</evidence>
<dbReference type="Gene3D" id="2.40.100.10">
    <property type="entry name" value="Cyclophilin-like"/>
    <property type="match status" value="1"/>
</dbReference>
<organism evidence="5 6">
    <name type="scientific">Halocynthiibacter halioticoli</name>
    <dbReference type="NCBI Taxonomy" id="2986804"/>
    <lineage>
        <taxon>Bacteria</taxon>
        <taxon>Pseudomonadati</taxon>
        <taxon>Pseudomonadota</taxon>
        <taxon>Alphaproteobacteria</taxon>
        <taxon>Rhodobacterales</taxon>
        <taxon>Paracoccaceae</taxon>
        <taxon>Halocynthiibacter</taxon>
    </lineage>
</organism>
<evidence type="ECO:0000256" key="2">
    <source>
        <dbReference type="ARBA" id="ARBA00022801"/>
    </source>
</evidence>
<name>A0AAE3LR27_9RHOB</name>